<accession>A0A517SE88</accession>
<name>A0A517SE88_9PLAN</name>
<evidence type="ECO:0000313" key="3">
    <source>
        <dbReference type="EMBL" id="QDT54445.1"/>
    </source>
</evidence>
<dbReference type="Proteomes" id="UP000315700">
    <property type="component" value="Chromosome"/>
</dbReference>
<evidence type="ECO:0000256" key="1">
    <source>
        <dbReference type="ARBA" id="ARBA00024322"/>
    </source>
</evidence>
<dbReference type="PANTHER" id="PTHR36539">
    <property type="entry name" value="ETHANOLAMINE UTILIZATION PROTEIN EUTN"/>
    <property type="match status" value="1"/>
</dbReference>
<gene>
    <name evidence="3" type="primary">eutN_1</name>
    <name evidence="3" type="ORF">Pan44_24780</name>
</gene>
<comment type="subcellular location">
    <subcellularLocation>
        <location evidence="1">Bacterial microcompartment</location>
    </subcellularLocation>
</comment>
<organism evidence="3 4">
    <name type="scientific">Caulifigura coniformis</name>
    <dbReference type="NCBI Taxonomy" id="2527983"/>
    <lineage>
        <taxon>Bacteria</taxon>
        <taxon>Pseudomonadati</taxon>
        <taxon>Planctomycetota</taxon>
        <taxon>Planctomycetia</taxon>
        <taxon>Planctomycetales</taxon>
        <taxon>Planctomycetaceae</taxon>
        <taxon>Caulifigura</taxon>
    </lineage>
</organism>
<sequence length="103" mass="10821">MFLAKVTGSVVSTQKVDAMVGQKLIVVEPLRLNDKTRAELIGTGRTFICVDTVGAGEGETVLIVQGSSARFTEQTKKLPVDATIIGIVDQVNVGGAAVFKMGQ</sequence>
<dbReference type="InParanoid" id="A0A517SE88"/>
<dbReference type="AlphaFoldDB" id="A0A517SE88"/>
<dbReference type="EMBL" id="CP036271">
    <property type="protein sequence ID" value="QDT54445.1"/>
    <property type="molecule type" value="Genomic_DNA"/>
</dbReference>
<dbReference type="SUPFAM" id="SSF159133">
    <property type="entry name" value="EutN/CcmL-like"/>
    <property type="match status" value="1"/>
</dbReference>
<keyword evidence="2" id="KW-1283">Bacterial microcompartment</keyword>
<protein>
    <submittedName>
        <fullName evidence="3">Ethanolamine utilization protein EutN</fullName>
    </submittedName>
</protein>
<keyword evidence="4" id="KW-1185">Reference proteome</keyword>
<evidence type="ECO:0000256" key="2">
    <source>
        <dbReference type="ARBA" id="ARBA00024446"/>
    </source>
</evidence>
<dbReference type="FunCoup" id="A0A517SE88">
    <property type="interactions" value="64"/>
</dbReference>
<evidence type="ECO:0000313" key="4">
    <source>
        <dbReference type="Proteomes" id="UP000315700"/>
    </source>
</evidence>
<dbReference type="CDD" id="cd01614">
    <property type="entry name" value="EutN_CcmL"/>
    <property type="match status" value="1"/>
</dbReference>
<dbReference type="PANTHER" id="PTHR36539:SF1">
    <property type="entry name" value="BACTERIAL MICROCOMPARTMENT SHELL VERTEX PROTEIN EUTN"/>
    <property type="match status" value="1"/>
</dbReference>
<dbReference type="PROSITE" id="PS51932">
    <property type="entry name" value="BMV"/>
    <property type="match status" value="1"/>
</dbReference>
<dbReference type="Gene3D" id="2.40.50.220">
    <property type="entry name" value="EutN/Ccml"/>
    <property type="match status" value="1"/>
</dbReference>
<dbReference type="Pfam" id="PF03319">
    <property type="entry name" value="EutN_CcmL"/>
    <property type="match status" value="1"/>
</dbReference>
<dbReference type="InterPro" id="IPR036677">
    <property type="entry name" value="EutN_CcmL_sf"/>
</dbReference>
<proteinExistence type="predicted"/>
<dbReference type="KEGG" id="ccos:Pan44_24780"/>
<dbReference type="GO" id="GO:0031469">
    <property type="term" value="C:bacterial microcompartment"/>
    <property type="evidence" value="ECO:0007669"/>
    <property type="project" value="UniProtKB-SubCell"/>
</dbReference>
<dbReference type="RefSeq" id="WP_145030302.1">
    <property type="nucleotide sequence ID" value="NZ_CP036271.1"/>
</dbReference>
<reference evidence="3 4" key="1">
    <citation type="submission" date="2019-02" db="EMBL/GenBank/DDBJ databases">
        <title>Deep-cultivation of Planctomycetes and their phenomic and genomic characterization uncovers novel biology.</title>
        <authorList>
            <person name="Wiegand S."/>
            <person name="Jogler M."/>
            <person name="Boedeker C."/>
            <person name="Pinto D."/>
            <person name="Vollmers J."/>
            <person name="Rivas-Marin E."/>
            <person name="Kohn T."/>
            <person name="Peeters S.H."/>
            <person name="Heuer A."/>
            <person name="Rast P."/>
            <person name="Oberbeckmann S."/>
            <person name="Bunk B."/>
            <person name="Jeske O."/>
            <person name="Meyerdierks A."/>
            <person name="Storesund J.E."/>
            <person name="Kallscheuer N."/>
            <person name="Luecker S."/>
            <person name="Lage O.M."/>
            <person name="Pohl T."/>
            <person name="Merkel B.J."/>
            <person name="Hornburger P."/>
            <person name="Mueller R.-W."/>
            <person name="Bruemmer F."/>
            <person name="Labrenz M."/>
            <person name="Spormann A.M."/>
            <person name="Op den Camp H."/>
            <person name="Overmann J."/>
            <person name="Amann R."/>
            <person name="Jetten M.S.M."/>
            <person name="Mascher T."/>
            <person name="Medema M.H."/>
            <person name="Devos D.P."/>
            <person name="Kaster A.-K."/>
            <person name="Ovreas L."/>
            <person name="Rohde M."/>
            <person name="Galperin M.Y."/>
            <person name="Jogler C."/>
        </authorList>
    </citation>
    <scope>NUCLEOTIDE SEQUENCE [LARGE SCALE GENOMIC DNA]</scope>
    <source>
        <strain evidence="3 4">Pan44</strain>
    </source>
</reference>
<dbReference type="OrthoDB" id="196195at2"/>
<dbReference type="InterPro" id="IPR004992">
    <property type="entry name" value="EutN_CcmL"/>
</dbReference>